<dbReference type="RefSeq" id="WP_348951528.1">
    <property type="nucleotide sequence ID" value="NZ_JBDZYD010000005.1"/>
</dbReference>
<evidence type="ECO:0000313" key="2">
    <source>
        <dbReference type="EMBL" id="MEQ0560579.1"/>
    </source>
</evidence>
<keyword evidence="1" id="KW-0472">Membrane</keyword>
<keyword evidence="3" id="KW-1185">Reference proteome</keyword>
<proteinExistence type="predicted"/>
<evidence type="ECO:0000313" key="3">
    <source>
        <dbReference type="Proteomes" id="UP001440984"/>
    </source>
</evidence>
<accession>A0ABV0LE54</accession>
<dbReference type="Pfam" id="PF14015">
    <property type="entry name" value="DUF4231"/>
    <property type="match status" value="1"/>
</dbReference>
<feature type="transmembrane region" description="Helical" evidence="1">
    <location>
        <begin position="61"/>
        <end position="80"/>
    </location>
</feature>
<reference evidence="2 3" key="1">
    <citation type="submission" date="2024-05" db="EMBL/GenBank/DDBJ databases">
        <authorList>
            <person name="Zhao H."/>
            <person name="Xu Y."/>
            <person name="Lin S."/>
            <person name="Spain J.C."/>
            <person name="Zhou N.-Y."/>
        </authorList>
    </citation>
    <scope>NUCLEOTIDE SEQUENCE [LARGE SCALE GENOMIC DNA]</scope>
    <source>
        <strain evidence="2 3">NEAU-NG30</strain>
    </source>
</reference>
<dbReference type="NCBIfam" id="NF033634">
    <property type="entry name" value="SLATT_1"/>
    <property type="match status" value="1"/>
</dbReference>
<organism evidence="2 3">
    <name type="scientific">Amycolatopsis melonis</name>
    <dbReference type="NCBI Taxonomy" id="3156488"/>
    <lineage>
        <taxon>Bacteria</taxon>
        <taxon>Bacillati</taxon>
        <taxon>Actinomycetota</taxon>
        <taxon>Actinomycetes</taxon>
        <taxon>Pseudonocardiales</taxon>
        <taxon>Pseudonocardiaceae</taxon>
        <taxon>Amycolatopsis</taxon>
    </lineage>
</organism>
<name>A0ABV0LE54_9PSEU</name>
<dbReference type="InterPro" id="IPR025325">
    <property type="entry name" value="DUF4231"/>
</dbReference>
<keyword evidence="1" id="KW-1133">Transmembrane helix</keyword>
<dbReference type="EMBL" id="JBDZYD010000005">
    <property type="protein sequence ID" value="MEQ0560579.1"/>
    <property type="molecule type" value="Genomic_DNA"/>
</dbReference>
<dbReference type="Proteomes" id="UP001440984">
    <property type="component" value="Unassembled WGS sequence"/>
</dbReference>
<sequence length="180" mass="20946">MPPQRPAPGRHLDSERGYLEVAGREADRPLRDQFLGFRDLVSADMDWADTRKRRFRRRASIVRVAALLLTAASTVVLGIQEIPARASIALPMVAVVTVLGGLETFFNWRSRWVLMEETRYSLNRLRDEMDYYIVATPTSELSRDRLQGFFEQHQSTWADASRQWVEFRKRDRPPQPEIRS</sequence>
<feature type="transmembrane region" description="Helical" evidence="1">
    <location>
        <begin position="86"/>
        <end position="106"/>
    </location>
</feature>
<gene>
    <name evidence="2" type="ORF">ABJI51_15945</name>
</gene>
<comment type="caution">
    <text evidence="2">The sequence shown here is derived from an EMBL/GenBank/DDBJ whole genome shotgun (WGS) entry which is preliminary data.</text>
</comment>
<protein>
    <submittedName>
        <fullName evidence="2">DUF4231 domain-containing protein</fullName>
    </submittedName>
</protein>
<evidence type="ECO:0000256" key="1">
    <source>
        <dbReference type="SAM" id="Phobius"/>
    </source>
</evidence>
<keyword evidence="1" id="KW-0812">Transmembrane</keyword>